<keyword evidence="4" id="KW-0804">Transcription</keyword>
<dbReference type="GO" id="GO:0003677">
    <property type="term" value="F:DNA binding"/>
    <property type="evidence" value="ECO:0007669"/>
    <property type="project" value="InterPro"/>
</dbReference>
<gene>
    <name evidence="7" type="ORF">B0T16DRAFT_337960</name>
</gene>
<dbReference type="PANTHER" id="PTHR47338">
    <property type="entry name" value="ZN(II)2CYS6 TRANSCRIPTION FACTOR (EUROFUNG)-RELATED"/>
    <property type="match status" value="1"/>
</dbReference>
<organism evidence="7 8">
    <name type="scientific">Cercophora newfieldiana</name>
    <dbReference type="NCBI Taxonomy" id="92897"/>
    <lineage>
        <taxon>Eukaryota</taxon>
        <taxon>Fungi</taxon>
        <taxon>Dikarya</taxon>
        <taxon>Ascomycota</taxon>
        <taxon>Pezizomycotina</taxon>
        <taxon>Sordariomycetes</taxon>
        <taxon>Sordariomycetidae</taxon>
        <taxon>Sordariales</taxon>
        <taxon>Lasiosphaeriaceae</taxon>
        <taxon>Cercophora</taxon>
    </lineage>
</organism>
<dbReference type="GO" id="GO:0006351">
    <property type="term" value="P:DNA-templated transcription"/>
    <property type="evidence" value="ECO:0007669"/>
    <property type="project" value="InterPro"/>
</dbReference>
<keyword evidence="8" id="KW-1185">Reference proteome</keyword>
<evidence type="ECO:0000313" key="8">
    <source>
        <dbReference type="Proteomes" id="UP001174936"/>
    </source>
</evidence>
<name>A0AA40CID1_9PEZI</name>
<dbReference type="EMBL" id="JAULSV010000007">
    <property type="protein sequence ID" value="KAK0638603.1"/>
    <property type="molecule type" value="Genomic_DNA"/>
</dbReference>
<dbReference type="Proteomes" id="UP001174936">
    <property type="component" value="Unassembled WGS sequence"/>
</dbReference>
<evidence type="ECO:0000256" key="1">
    <source>
        <dbReference type="ARBA" id="ARBA00004123"/>
    </source>
</evidence>
<comment type="caution">
    <text evidence="7">The sequence shown here is derived from an EMBL/GenBank/DDBJ whole genome shotgun (WGS) entry which is preliminary data.</text>
</comment>
<accession>A0AA40CID1</accession>
<keyword evidence="5" id="KW-0539">Nucleus</keyword>
<dbReference type="Pfam" id="PF04082">
    <property type="entry name" value="Fungal_trans"/>
    <property type="match status" value="1"/>
</dbReference>
<dbReference type="InterPro" id="IPR007219">
    <property type="entry name" value="XnlR_reg_dom"/>
</dbReference>
<feature type="domain" description="Xylanolytic transcriptional activator regulatory" evidence="6">
    <location>
        <begin position="197"/>
        <end position="281"/>
    </location>
</feature>
<sequence length="562" mass="62829">MLASFPWPAADLSPFSLPLSATPETALPLTDALFQAFEPTNLNPDSAPPVGTDPWDTLLFEPLDPLPLSPPSSEGHRSESTTNSEWVPPNDKQVELVDIFFERVQWYFPLFHRQSLTASVKAGELRQSSPLLFYSVLSLAARFHPDPVIQGAQLNFHDKSRALYEATSHLPDRPLETLQAAACIVLQAFTFGDHSIAALSLSKAWRQTVALGFHHVDSPFRVVLPGITAPDASEWREKEQRRRILWTLFVLDKAMCFKAGLVHTIDDRQISAFLPMSEDVFQNSQTPPDLSDAILYPHNPKMLISTLQNVVRQKQPGNMMQFIILAHSLTARISDHMFSPVFGQDDPQHQLERAQLDQDLTQMRLILPRYATDLAAANHADFAHVIWLRLTMDVNTISLYHRPQTTPSATLDTQDATGLVEEDRWQHCVAAARNTVRLIREASRVSTDLLLNPYLAASLFTSARILAIEYILSSPAADGPNKDQEIQREALRADLDVMMLSFDRLSEALGGVLHKFRVGLLYQLRLDAAAVRAIKAGGTRGLLESCGKWPMARDIEGIEETR</sequence>
<keyword evidence="3" id="KW-0805">Transcription regulation</keyword>
<evidence type="ECO:0000256" key="5">
    <source>
        <dbReference type="ARBA" id="ARBA00023242"/>
    </source>
</evidence>
<dbReference type="SMART" id="SM00906">
    <property type="entry name" value="Fungal_trans"/>
    <property type="match status" value="1"/>
</dbReference>
<comment type="subcellular location">
    <subcellularLocation>
        <location evidence="1">Nucleus</location>
    </subcellularLocation>
</comment>
<evidence type="ECO:0000256" key="4">
    <source>
        <dbReference type="ARBA" id="ARBA00023163"/>
    </source>
</evidence>
<dbReference type="PANTHER" id="PTHR47338:SF10">
    <property type="entry name" value="TRANSCRIPTION FACTOR DOMAIN-CONTAINING PROTEIN-RELATED"/>
    <property type="match status" value="1"/>
</dbReference>
<reference evidence="7" key="1">
    <citation type="submission" date="2023-06" db="EMBL/GenBank/DDBJ databases">
        <title>Genome-scale phylogeny and comparative genomics of the fungal order Sordariales.</title>
        <authorList>
            <consortium name="Lawrence Berkeley National Laboratory"/>
            <person name="Hensen N."/>
            <person name="Bonometti L."/>
            <person name="Westerberg I."/>
            <person name="Brannstrom I.O."/>
            <person name="Guillou S."/>
            <person name="Cros-Aarteil S."/>
            <person name="Calhoun S."/>
            <person name="Haridas S."/>
            <person name="Kuo A."/>
            <person name="Mondo S."/>
            <person name="Pangilinan J."/>
            <person name="Riley R."/>
            <person name="Labutti K."/>
            <person name="Andreopoulos B."/>
            <person name="Lipzen A."/>
            <person name="Chen C."/>
            <person name="Yanf M."/>
            <person name="Daum C."/>
            <person name="Ng V."/>
            <person name="Clum A."/>
            <person name="Steindorff A."/>
            <person name="Ohm R."/>
            <person name="Martin F."/>
            <person name="Silar P."/>
            <person name="Natvig D."/>
            <person name="Lalanne C."/>
            <person name="Gautier V."/>
            <person name="Ament-Velasquez S.L."/>
            <person name="Kruys A."/>
            <person name="Hutchinson M.I."/>
            <person name="Powell A.J."/>
            <person name="Barry K."/>
            <person name="Miller A.N."/>
            <person name="Grigoriev I.V."/>
            <person name="Debuchy R."/>
            <person name="Gladieux P."/>
            <person name="Thoren M.H."/>
            <person name="Johannesson H."/>
        </authorList>
    </citation>
    <scope>NUCLEOTIDE SEQUENCE</scope>
    <source>
        <strain evidence="7">SMH2532-1</strain>
    </source>
</reference>
<dbReference type="CDD" id="cd12148">
    <property type="entry name" value="fungal_TF_MHR"/>
    <property type="match status" value="1"/>
</dbReference>
<dbReference type="GO" id="GO:0000981">
    <property type="term" value="F:DNA-binding transcription factor activity, RNA polymerase II-specific"/>
    <property type="evidence" value="ECO:0007669"/>
    <property type="project" value="InterPro"/>
</dbReference>
<protein>
    <submittedName>
        <fullName evidence="7">Fungal-specific transcription factor domain-containing protein</fullName>
    </submittedName>
</protein>
<dbReference type="GO" id="GO:0008270">
    <property type="term" value="F:zinc ion binding"/>
    <property type="evidence" value="ECO:0007669"/>
    <property type="project" value="InterPro"/>
</dbReference>
<dbReference type="InterPro" id="IPR050815">
    <property type="entry name" value="TF_fung"/>
</dbReference>
<evidence type="ECO:0000256" key="2">
    <source>
        <dbReference type="ARBA" id="ARBA00022723"/>
    </source>
</evidence>
<evidence type="ECO:0000256" key="3">
    <source>
        <dbReference type="ARBA" id="ARBA00023015"/>
    </source>
</evidence>
<keyword evidence="2" id="KW-0479">Metal-binding</keyword>
<evidence type="ECO:0000259" key="6">
    <source>
        <dbReference type="SMART" id="SM00906"/>
    </source>
</evidence>
<dbReference type="AlphaFoldDB" id="A0AA40CID1"/>
<proteinExistence type="predicted"/>
<evidence type="ECO:0000313" key="7">
    <source>
        <dbReference type="EMBL" id="KAK0638603.1"/>
    </source>
</evidence>
<dbReference type="GO" id="GO:0005634">
    <property type="term" value="C:nucleus"/>
    <property type="evidence" value="ECO:0007669"/>
    <property type="project" value="UniProtKB-SubCell"/>
</dbReference>